<dbReference type="Pfam" id="PF02837">
    <property type="entry name" value="Glyco_hydro_2_N"/>
    <property type="match status" value="1"/>
</dbReference>
<dbReference type="InterPro" id="IPR032311">
    <property type="entry name" value="DUF4982"/>
</dbReference>
<dbReference type="NCBIfam" id="NF041462">
    <property type="entry name" value="GalA"/>
    <property type="match status" value="1"/>
</dbReference>
<dbReference type="Pfam" id="PF02836">
    <property type="entry name" value="Glyco_hydro_2_C"/>
    <property type="match status" value="2"/>
</dbReference>
<feature type="domain" description="DUF4982" evidence="7">
    <location>
        <begin position="648"/>
        <end position="704"/>
    </location>
</feature>
<dbReference type="GO" id="GO:0004553">
    <property type="term" value="F:hydrolase activity, hydrolyzing O-glycosyl compounds"/>
    <property type="evidence" value="ECO:0007669"/>
    <property type="project" value="InterPro"/>
</dbReference>
<feature type="domain" description="Glycoside hydrolase family 2 catalytic" evidence="5">
    <location>
        <begin position="342"/>
        <end position="419"/>
    </location>
</feature>
<dbReference type="EMBL" id="QWET01000006">
    <property type="protein sequence ID" value="RIH65444.1"/>
    <property type="molecule type" value="Genomic_DNA"/>
</dbReference>
<evidence type="ECO:0000256" key="3">
    <source>
        <dbReference type="ARBA" id="ARBA00023295"/>
    </source>
</evidence>
<dbReference type="Pfam" id="PF00703">
    <property type="entry name" value="Glyco_hydro_2"/>
    <property type="match status" value="1"/>
</dbReference>
<dbReference type="InterPro" id="IPR013783">
    <property type="entry name" value="Ig-like_fold"/>
</dbReference>
<feature type="domain" description="Glycoside hydrolase family 2 immunoglobulin-like beta-sandwich" evidence="4">
    <location>
        <begin position="253"/>
        <end position="334"/>
    </location>
</feature>
<dbReference type="InterPro" id="IPR048230">
    <property type="entry name" value="GalA-like"/>
</dbReference>
<dbReference type="Proteomes" id="UP000266441">
    <property type="component" value="Unassembled WGS sequence"/>
</dbReference>
<dbReference type="SUPFAM" id="SSF49785">
    <property type="entry name" value="Galactose-binding domain-like"/>
    <property type="match status" value="1"/>
</dbReference>
<dbReference type="PANTHER" id="PTHR42732">
    <property type="entry name" value="BETA-GALACTOSIDASE"/>
    <property type="match status" value="1"/>
</dbReference>
<dbReference type="Gene3D" id="2.60.40.10">
    <property type="entry name" value="Immunoglobulins"/>
    <property type="match status" value="3"/>
</dbReference>
<evidence type="ECO:0000259" key="5">
    <source>
        <dbReference type="Pfam" id="PF02836"/>
    </source>
</evidence>
<dbReference type="InterPro" id="IPR017853">
    <property type="entry name" value="GH"/>
</dbReference>
<evidence type="ECO:0000313" key="9">
    <source>
        <dbReference type="EMBL" id="RIH65444.1"/>
    </source>
</evidence>
<evidence type="ECO:0000259" key="4">
    <source>
        <dbReference type="Pfam" id="PF00703"/>
    </source>
</evidence>
<sequence>MQNKIKQLNRMKNLSITAILLIPIFFASGNLFADSNEKEGKFLLDFNWRFKLESEIAAESQETIHLLEMKSLAKAGLHNGITGLNFSDSTWRNIDLPHDWAVELDFVNDPNLESHGYHPVGHKYLENSIGWYRKKFFIPKNDEGKRLNIKFDGVFRNCEVWLNGFLLGNNTGGYMEFSFDVTDIINYGGNNALTVRVDASKYEGWWYEGAGIYRHVWLIKDAQAYIPENGIYVFCNVMDNYSWVNIQTNLICKDSDAEKYQLFHSIIDGEGNVIGKMNESVLLKKDSERKISGKIKITNPTLWSIDNPYLYKLISEVKCGDELLDYKETTFGIRTVRFDPEKGFFLNEKPLKIKGACVHQDHAGVGVALPDRLQYYRIERLKEMGCNAYRSAHHPPTPELLEACDKLGMLVMDETRLLSSTKEYLDQFERLILRDRNHPSVIIWSLGNEEMNIHNVESGKRVAQTLKTIQRKLDPSRLCTYAGNNRGNYHGVNEVVDVRGVNYYGRTYDNVRTNNIDQYHKENPTQPILGSEEASTLCTRGQYTVNEYKAFMSDYDKKENTFYPWCTNAEEWWKYFMEREWMAGGFIWTGFDYRGEPGPYIWPAVSSNFGVMDVCGFPKNNYYYYKSWWTDEDVLHIYPHWNWPGKTGDTINVWCQTNCESVELFLNGKSLGEKSVEKYSHVEWDVVYEPGLLEARGIKNGKKIVKKIETTEAVAMLTISPDRRTINADGEDVSVVNITALDIHGREVPDADNFIVFEIEGNGKIIGVGNGNPSSHEPDKILEGKYFRRLFNGKCQVIVQANRQAGKIKLTAISDELKPCSVEIEAKKSTVRPCVNDFQEGSF</sequence>
<dbReference type="Pfam" id="PF16355">
    <property type="entry name" value="DUF4982"/>
    <property type="match status" value="1"/>
</dbReference>
<keyword evidence="10" id="KW-1185">Reference proteome</keyword>
<dbReference type="Gene3D" id="2.60.120.260">
    <property type="entry name" value="Galactose-binding domain-like"/>
    <property type="match status" value="1"/>
</dbReference>
<organism evidence="9 10">
    <name type="scientific">Mariniphaga sediminis</name>
    <dbReference type="NCBI Taxonomy" id="1628158"/>
    <lineage>
        <taxon>Bacteria</taxon>
        <taxon>Pseudomonadati</taxon>
        <taxon>Bacteroidota</taxon>
        <taxon>Bacteroidia</taxon>
        <taxon>Marinilabiliales</taxon>
        <taxon>Prolixibacteraceae</taxon>
        <taxon>Mariniphaga</taxon>
    </lineage>
</organism>
<dbReference type="InterPro" id="IPR006101">
    <property type="entry name" value="Glyco_hydro_2"/>
</dbReference>
<comment type="caution">
    <text evidence="9">The sequence shown here is derived from an EMBL/GenBank/DDBJ whole genome shotgun (WGS) entry which is preliminary data.</text>
</comment>
<dbReference type="InterPro" id="IPR006103">
    <property type="entry name" value="Glyco_hydro_2_cat"/>
</dbReference>
<accession>A0A399D0Q7</accession>
<dbReference type="SUPFAM" id="SSF49303">
    <property type="entry name" value="beta-Galactosidase/glucuronidase domain"/>
    <property type="match status" value="1"/>
</dbReference>
<dbReference type="Pfam" id="PF18565">
    <property type="entry name" value="Glyco_hydro2_C5"/>
    <property type="match status" value="1"/>
</dbReference>
<evidence type="ECO:0000313" key="10">
    <source>
        <dbReference type="Proteomes" id="UP000266441"/>
    </source>
</evidence>
<dbReference type="InterPro" id="IPR036156">
    <property type="entry name" value="Beta-gal/glucu_dom_sf"/>
</dbReference>
<dbReference type="GO" id="GO:0005975">
    <property type="term" value="P:carbohydrate metabolic process"/>
    <property type="evidence" value="ECO:0007669"/>
    <property type="project" value="InterPro"/>
</dbReference>
<evidence type="ECO:0000259" key="8">
    <source>
        <dbReference type="Pfam" id="PF18565"/>
    </source>
</evidence>
<dbReference type="PROSITE" id="PS00608">
    <property type="entry name" value="GLYCOSYL_HYDROL_F2_2"/>
    <property type="match status" value="1"/>
</dbReference>
<feature type="domain" description="Glycoside hydrolase family 2" evidence="8">
    <location>
        <begin position="717"/>
        <end position="822"/>
    </location>
</feature>
<evidence type="ECO:0000256" key="1">
    <source>
        <dbReference type="ARBA" id="ARBA00007401"/>
    </source>
</evidence>
<dbReference type="InterPro" id="IPR040605">
    <property type="entry name" value="Glyco_hydro2_dom5"/>
</dbReference>
<feature type="domain" description="Glycosyl hydrolases family 2 sugar binding" evidence="6">
    <location>
        <begin position="126"/>
        <end position="220"/>
    </location>
</feature>
<dbReference type="PANTHER" id="PTHR42732:SF1">
    <property type="entry name" value="BETA-MANNOSIDASE"/>
    <property type="match status" value="1"/>
</dbReference>
<dbReference type="PRINTS" id="PR00132">
    <property type="entry name" value="GLHYDRLASE2"/>
</dbReference>
<evidence type="ECO:0000256" key="2">
    <source>
        <dbReference type="ARBA" id="ARBA00022801"/>
    </source>
</evidence>
<proteinExistence type="inferred from homology"/>
<dbReference type="AlphaFoldDB" id="A0A399D0Q7"/>
<dbReference type="InterPro" id="IPR008979">
    <property type="entry name" value="Galactose-bd-like_sf"/>
</dbReference>
<evidence type="ECO:0000259" key="7">
    <source>
        <dbReference type="Pfam" id="PF16355"/>
    </source>
</evidence>
<keyword evidence="3" id="KW-0326">Glycosidase</keyword>
<gene>
    <name evidence="9" type="ORF">D1164_09990</name>
</gene>
<dbReference type="InterPro" id="IPR006102">
    <property type="entry name" value="Ig-like_GH2"/>
</dbReference>
<name>A0A399D0Q7_9BACT</name>
<dbReference type="InterPro" id="IPR051913">
    <property type="entry name" value="GH2_Domain-Containing"/>
</dbReference>
<dbReference type="SUPFAM" id="SSF51445">
    <property type="entry name" value="(Trans)glycosidases"/>
    <property type="match status" value="1"/>
</dbReference>
<feature type="domain" description="Glycoside hydrolase family 2 catalytic" evidence="5">
    <location>
        <begin position="421"/>
        <end position="600"/>
    </location>
</feature>
<protein>
    <submittedName>
        <fullName evidence="9">Glycoside hydrolase family 2 protein</fullName>
    </submittedName>
</protein>
<dbReference type="OrthoDB" id="9801077at2"/>
<dbReference type="Gene3D" id="3.20.20.80">
    <property type="entry name" value="Glycosidases"/>
    <property type="match status" value="1"/>
</dbReference>
<evidence type="ECO:0000259" key="6">
    <source>
        <dbReference type="Pfam" id="PF02837"/>
    </source>
</evidence>
<keyword evidence="2 9" id="KW-0378">Hydrolase</keyword>
<comment type="similarity">
    <text evidence="1">Belongs to the glycosyl hydrolase 2 family.</text>
</comment>
<dbReference type="InterPro" id="IPR023232">
    <property type="entry name" value="Glyco_hydro_2_AS"/>
</dbReference>
<dbReference type="InterPro" id="IPR006104">
    <property type="entry name" value="Glyco_hydro_2_N"/>
</dbReference>
<reference evidence="9 10" key="1">
    <citation type="journal article" date="2015" name="Int. J. Syst. Evol. Microbiol.">
        <title>Mariniphaga sediminis sp. nov., isolated from coastal sediment.</title>
        <authorList>
            <person name="Wang F.Q."/>
            <person name="Shen Q.Y."/>
            <person name="Chen G.J."/>
            <person name="Du Z.J."/>
        </authorList>
    </citation>
    <scope>NUCLEOTIDE SEQUENCE [LARGE SCALE GENOMIC DNA]</scope>
    <source>
        <strain evidence="9 10">SY21</strain>
    </source>
</reference>